<proteinExistence type="predicted"/>
<keyword evidence="1" id="KW-1133">Transmembrane helix</keyword>
<organism evidence="2 3">
    <name type="scientific">Suillus plorans</name>
    <dbReference type="NCBI Taxonomy" id="116603"/>
    <lineage>
        <taxon>Eukaryota</taxon>
        <taxon>Fungi</taxon>
        <taxon>Dikarya</taxon>
        <taxon>Basidiomycota</taxon>
        <taxon>Agaricomycotina</taxon>
        <taxon>Agaricomycetes</taxon>
        <taxon>Agaricomycetidae</taxon>
        <taxon>Boletales</taxon>
        <taxon>Suillineae</taxon>
        <taxon>Suillaceae</taxon>
        <taxon>Suillus</taxon>
    </lineage>
</organism>
<evidence type="ECO:0000313" key="3">
    <source>
        <dbReference type="Proteomes" id="UP000719766"/>
    </source>
</evidence>
<dbReference type="AlphaFoldDB" id="A0A9P7DQW6"/>
<reference evidence="2" key="1">
    <citation type="journal article" date="2020" name="New Phytol.">
        <title>Comparative genomics reveals dynamic genome evolution in host specialist ectomycorrhizal fungi.</title>
        <authorList>
            <person name="Lofgren L.A."/>
            <person name="Nguyen N.H."/>
            <person name="Vilgalys R."/>
            <person name="Ruytinx J."/>
            <person name="Liao H.L."/>
            <person name="Branco S."/>
            <person name="Kuo A."/>
            <person name="LaButti K."/>
            <person name="Lipzen A."/>
            <person name="Andreopoulos W."/>
            <person name="Pangilinan J."/>
            <person name="Riley R."/>
            <person name="Hundley H."/>
            <person name="Na H."/>
            <person name="Barry K."/>
            <person name="Grigoriev I.V."/>
            <person name="Stajich J.E."/>
            <person name="Kennedy P.G."/>
        </authorList>
    </citation>
    <scope>NUCLEOTIDE SEQUENCE</scope>
    <source>
        <strain evidence="2">S12</strain>
    </source>
</reference>
<keyword evidence="1" id="KW-0472">Membrane</keyword>
<dbReference type="PANTHER" id="PTHR33927">
    <property type="entry name" value="TRANSMEMBRANE PROTEIN"/>
    <property type="match status" value="1"/>
</dbReference>
<feature type="transmembrane region" description="Helical" evidence="1">
    <location>
        <begin position="261"/>
        <end position="284"/>
    </location>
</feature>
<protein>
    <submittedName>
        <fullName evidence="2">Uncharacterized protein</fullName>
    </submittedName>
</protein>
<dbReference type="Proteomes" id="UP000719766">
    <property type="component" value="Unassembled WGS sequence"/>
</dbReference>
<dbReference type="InterPro" id="IPR052979">
    <property type="entry name" value="Adenylate-forming_domain"/>
</dbReference>
<dbReference type="OrthoDB" id="3142841at2759"/>
<dbReference type="EMBL" id="JABBWE010000008">
    <property type="protein sequence ID" value="KAG1800852.1"/>
    <property type="molecule type" value="Genomic_DNA"/>
</dbReference>
<dbReference type="RefSeq" id="XP_041164594.1">
    <property type="nucleotide sequence ID" value="XM_041305888.1"/>
</dbReference>
<keyword evidence="3" id="KW-1185">Reference proteome</keyword>
<feature type="transmembrane region" description="Helical" evidence="1">
    <location>
        <begin position="225"/>
        <end position="249"/>
    </location>
</feature>
<evidence type="ECO:0000256" key="1">
    <source>
        <dbReference type="SAM" id="Phobius"/>
    </source>
</evidence>
<gene>
    <name evidence="2" type="ORF">HD556DRAFT_1438848</name>
</gene>
<comment type="caution">
    <text evidence="2">The sequence shown here is derived from an EMBL/GenBank/DDBJ whole genome shotgun (WGS) entry which is preliminary data.</text>
</comment>
<name>A0A9P7DQW6_9AGAM</name>
<dbReference type="PANTHER" id="PTHR33927:SF1">
    <property type="entry name" value="TRANSMEMBRANE PROTEIN"/>
    <property type="match status" value="1"/>
</dbReference>
<dbReference type="GeneID" id="64599652"/>
<sequence>MASQIDDHLTNQHVIIIPAAWLCHSLLQVDQASQARENFMPPLRCRRSCICVFIYYYDFCCLVTSSTAHSLGHSGLGSRFTEIRTASYEGRALTTDIEFEIVPSLDADVLIGMNWIATWRTVRREAPAKDEKKATDIERLVAQSPKKDMPVAPSNVSKLPLAPVKPAKKSITLWVLWVIWYNSYRRFFTIVFIVNFIGLGFAIAGKWPYAAKYPGALVVGNLNVAVLNLGGIHSGCAISGMAWIVLMVVHQLKAKHMFNDSILAFGVITSVMLFITICAGLPWIRNTHHIVFELNHRFFGWTSLCMTCRLDPNVEKLTTTESSATSGNTLSNNRLSDTRSECPSSLFYLGFAHDTSRSTLNCPLQKLLFSVSSVDCNRVLARISRSAVKEYHDFGTVSEGTHAMYHYLICGVQGDFTRGLVNDPPRKIWNRELKFASISNTSTLYKRGIRICTGTGLGVVLSACIQSPYWYLIWIGSDQEKMFGPTINGLIYKHIGPERLLLWDFKVRGGRPP</sequence>
<keyword evidence="1" id="KW-0812">Transmembrane</keyword>
<evidence type="ECO:0000313" key="2">
    <source>
        <dbReference type="EMBL" id="KAG1800852.1"/>
    </source>
</evidence>
<feature type="transmembrane region" description="Helical" evidence="1">
    <location>
        <begin position="187"/>
        <end position="205"/>
    </location>
</feature>
<accession>A0A9P7DQW6</accession>